<feature type="non-terminal residue" evidence="1">
    <location>
        <position position="40"/>
    </location>
</feature>
<gene>
    <name evidence="1" type="ORF">UFOVP1327_52</name>
</gene>
<name>A0A6J5RQZ4_9CAUD</name>
<protein>
    <submittedName>
        <fullName evidence="1">Uncharacterized protein</fullName>
    </submittedName>
</protein>
<evidence type="ECO:0000313" key="1">
    <source>
        <dbReference type="EMBL" id="CAB4199539.1"/>
    </source>
</evidence>
<accession>A0A6J5RQZ4</accession>
<reference evidence="1" key="1">
    <citation type="submission" date="2020-05" db="EMBL/GenBank/DDBJ databases">
        <authorList>
            <person name="Chiriac C."/>
            <person name="Salcher M."/>
            <person name="Ghai R."/>
            <person name="Kavagutti S V."/>
        </authorList>
    </citation>
    <scope>NUCLEOTIDE SEQUENCE</scope>
</reference>
<proteinExistence type="predicted"/>
<sequence>MKEQELFDSGVIEQVRRAVADVLDKVTSDLSAGVLNSVLD</sequence>
<dbReference type="EMBL" id="LR797277">
    <property type="protein sequence ID" value="CAB4199539.1"/>
    <property type="molecule type" value="Genomic_DNA"/>
</dbReference>
<organism evidence="1">
    <name type="scientific">uncultured Caudovirales phage</name>
    <dbReference type="NCBI Taxonomy" id="2100421"/>
    <lineage>
        <taxon>Viruses</taxon>
        <taxon>Duplodnaviria</taxon>
        <taxon>Heunggongvirae</taxon>
        <taxon>Uroviricota</taxon>
        <taxon>Caudoviricetes</taxon>
        <taxon>Peduoviridae</taxon>
        <taxon>Maltschvirus</taxon>
        <taxon>Maltschvirus maltsch</taxon>
    </lineage>
</organism>